<keyword evidence="11" id="KW-1185">Reference proteome</keyword>
<comment type="caution">
    <text evidence="10">The sequence shown here is derived from an EMBL/GenBank/DDBJ whole genome shotgun (WGS) entry which is preliminary data.</text>
</comment>
<feature type="compositionally biased region" description="Low complexity" evidence="8">
    <location>
        <begin position="370"/>
        <end position="387"/>
    </location>
</feature>
<dbReference type="CDD" id="cd14014">
    <property type="entry name" value="STKc_PknB_like"/>
    <property type="match status" value="1"/>
</dbReference>
<dbReference type="PROSITE" id="PS00107">
    <property type="entry name" value="PROTEIN_KINASE_ATP"/>
    <property type="match status" value="1"/>
</dbReference>
<feature type="compositionally biased region" description="Gly residues" evidence="8">
    <location>
        <begin position="477"/>
        <end position="487"/>
    </location>
</feature>
<evidence type="ECO:0000313" key="11">
    <source>
        <dbReference type="Proteomes" id="UP001551695"/>
    </source>
</evidence>
<keyword evidence="3" id="KW-0808">Transferase</keyword>
<feature type="compositionally biased region" description="Polar residues" evidence="8">
    <location>
        <begin position="395"/>
        <end position="404"/>
    </location>
</feature>
<evidence type="ECO:0000256" key="3">
    <source>
        <dbReference type="ARBA" id="ARBA00022679"/>
    </source>
</evidence>
<evidence type="ECO:0000256" key="7">
    <source>
        <dbReference type="PROSITE-ProRule" id="PRU10141"/>
    </source>
</evidence>
<organism evidence="10 11">
    <name type="scientific">Nocardia aurea</name>
    <dbReference type="NCBI Taxonomy" id="2144174"/>
    <lineage>
        <taxon>Bacteria</taxon>
        <taxon>Bacillati</taxon>
        <taxon>Actinomycetota</taxon>
        <taxon>Actinomycetes</taxon>
        <taxon>Mycobacteriales</taxon>
        <taxon>Nocardiaceae</taxon>
        <taxon>Nocardia</taxon>
    </lineage>
</organism>
<evidence type="ECO:0000256" key="5">
    <source>
        <dbReference type="ARBA" id="ARBA00022777"/>
    </source>
</evidence>
<protein>
    <recommendedName>
        <fullName evidence="1">non-specific serine/threonine protein kinase</fullName>
        <ecNumber evidence="1">2.7.11.1</ecNumber>
    </recommendedName>
</protein>
<accession>A0ABV3G1N8</accession>
<dbReference type="Pfam" id="PF00069">
    <property type="entry name" value="Pkinase"/>
    <property type="match status" value="1"/>
</dbReference>
<dbReference type="RefSeq" id="WP_357788102.1">
    <property type="nucleotide sequence ID" value="NZ_JBFAKC010000016.1"/>
</dbReference>
<feature type="region of interest" description="Disordered" evidence="8">
    <location>
        <begin position="359"/>
        <end position="492"/>
    </location>
</feature>
<dbReference type="Gene3D" id="3.30.200.20">
    <property type="entry name" value="Phosphorylase Kinase, domain 1"/>
    <property type="match status" value="1"/>
</dbReference>
<feature type="domain" description="Protein kinase" evidence="9">
    <location>
        <begin position="12"/>
        <end position="273"/>
    </location>
</feature>
<feature type="compositionally biased region" description="Low complexity" evidence="8">
    <location>
        <begin position="434"/>
        <end position="476"/>
    </location>
</feature>
<evidence type="ECO:0000256" key="2">
    <source>
        <dbReference type="ARBA" id="ARBA00022527"/>
    </source>
</evidence>
<keyword evidence="5 10" id="KW-0418">Kinase</keyword>
<dbReference type="Gene3D" id="1.10.510.10">
    <property type="entry name" value="Transferase(Phosphotransferase) domain 1"/>
    <property type="match status" value="1"/>
</dbReference>
<dbReference type="PROSITE" id="PS00108">
    <property type="entry name" value="PROTEIN_KINASE_ST"/>
    <property type="match status" value="1"/>
</dbReference>
<sequence>MRLQAGTEFAGYGIEKHLGTGGMGTVYLARHPRLERSVALKVLSDTFTTDPKVRAAFAREASLAARLDHPNIVAVHDRSESDDPGLWLSMRYIPGGDANTLLTQNPDGLAPEQAVGLIADAAAALDFAHSQGVTHRDVKPANLLIEHDPRHGTRALLTDFGIARTLDDTVTMSAIAISLAYAAPERLQGEPADSNTDLYSLGCTFYYLLTGKLPFPGPDQAAIVTGHLAKPVPPLRETRAGLPAALDVVLSTAMAKDPRDRYPSCAAFADAALDALSGTAAAPTRTPSTASPQAVTLIRTAPLPSPELDPTIDFTHAAETTLPQPSSAPRRIGTRRLLAGAAGLLIALAGVTVAIDTGTTPDQHTSAEGTTAPTTTSSNPTQPTTQPRENAVQPGPSQNSAGQENASQNSSNPGGSNQTVSNSGGSNPGGSNPGGSTPDGSTPGGSTPDGSTPGGSTPDGSTPGGSTPDGSTPDGSTPGGSTPGGSTGPVIATPVQVATPVIATPVQVATPVVATPVQVVPVQVATPVPATPVQVATPVPAIPVR</sequence>
<name>A0ABV3G1N8_9NOCA</name>
<evidence type="ECO:0000313" key="10">
    <source>
        <dbReference type="EMBL" id="MEV0711589.1"/>
    </source>
</evidence>
<dbReference type="InterPro" id="IPR011009">
    <property type="entry name" value="Kinase-like_dom_sf"/>
</dbReference>
<gene>
    <name evidence="10" type="ORF">AB0I48_28920</name>
</gene>
<evidence type="ECO:0000259" key="9">
    <source>
        <dbReference type="PROSITE" id="PS50011"/>
    </source>
</evidence>
<reference evidence="10 11" key="1">
    <citation type="submission" date="2024-06" db="EMBL/GenBank/DDBJ databases">
        <title>The Natural Products Discovery Center: Release of the First 8490 Sequenced Strains for Exploring Actinobacteria Biosynthetic Diversity.</title>
        <authorList>
            <person name="Kalkreuter E."/>
            <person name="Kautsar S.A."/>
            <person name="Yang D."/>
            <person name="Bader C.D."/>
            <person name="Teijaro C.N."/>
            <person name="Fluegel L."/>
            <person name="Davis C.M."/>
            <person name="Simpson J.R."/>
            <person name="Lauterbach L."/>
            <person name="Steele A.D."/>
            <person name="Gui C."/>
            <person name="Meng S."/>
            <person name="Li G."/>
            <person name="Viehrig K."/>
            <person name="Ye F."/>
            <person name="Su P."/>
            <person name="Kiefer A.F."/>
            <person name="Nichols A."/>
            <person name="Cepeda A.J."/>
            <person name="Yan W."/>
            <person name="Fan B."/>
            <person name="Jiang Y."/>
            <person name="Adhikari A."/>
            <person name="Zheng C.-J."/>
            <person name="Schuster L."/>
            <person name="Cowan T.M."/>
            <person name="Smanski M.J."/>
            <person name="Chevrette M.G."/>
            <person name="De Carvalho L.P.S."/>
            <person name="Shen B."/>
        </authorList>
    </citation>
    <scope>NUCLEOTIDE SEQUENCE [LARGE SCALE GENOMIC DNA]</scope>
    <source>
        <strain evidence="10 11">NPDC050403</strain>
    </source>
</reference>
<keyword evidence="6 7" id="KW-0067">ATP-binding</keyword>
<dbReference type="SUPFAM" id="SSF56112">
    <property type="entry name" value="Protein kinase-like (PK-like)"/>
    <property type="match status" value="1"/>
</dbReference>
<proteinExistence type="predicted"/>
<dbReference type="PANTHER" id="PTHR43289">
    <property type="entry name" value="MITOGEN-ACTIVATED PROTEIN KINASE KINASE KINASE 20-RELATED"/>
    <property type="match status" value="1"/>
</dbReference>
<dbReference type="SMART" id="SM00220">
    <property type="entry name" value="S_TKc"/>
    <property type="match status" value="1"/>
</dbReference>
<keyword evidence="2" id="KW-0723">Serine/threonine-protein kinase</keyword>
<dbReference type="Proteomes" id="UP001551695">
    <property type="component" value="Unassembled WGS sequence"/>
</dbReference>
<dbReference type="GO" id="GO:0016301">
    <property type="term" value="F:kinase activity"/>
    <property type="evidence" value="ECO:0007669"/>
    <property type="project" value="UniProtKB-KW"/>
</dbReference>
<dbReference type="EMBL" id="JBFAKC010000016">
    <property type="protein sequence ID" value="MEV0711589.1"/>
    <property type="molecule type" value="Genomic_DNA"/>
</dbReference>
<dbReference type="PANTHER" id="PTHR43289:SF6">
    <property type="entry name" value="SERINE_THREONINE-PROTEIN KINASE NEKL-3"/>
    <property type="match status" value="1"/>
</dbReference>
<evidence type="ECO:0000256" key="6">
    <source>
        <dbReference type="ARBA" id="ARBA00022840"/>
    </source>
</evidence>
<evidence type="ECO:0000256" key="1">
    <source>
        <dbReference type="ARBA" id="ARBA00012513"/>
    </source>
</evidence>
<feature type="compositionally biased region" description="Low complexity" evidence="8">
    <location>
        <begin position="405"/>
        <end position="425"/>
    </location>
</feature>
<evidence type="ECO:0000256" key="8">
    <source>
        <dbReference type="SAM" id="MobiDB-lite"/>
    </source>
</evidence>
<dbReference type="InterPro" id="IPR017441">
    <property type="entry name" value="Protein_kinase_ATP_BS"/>
</dbReference>
<evidence type="ECO:0000256" key="4">
    <source>
        <dbReference type="ARBA" id="ARBA00022741"/>
    </source>
</evidence>
<dbReference type="PROSITE" id="PS50011">
    <property type="entry name" value="PROTEIN_KINASE_DOM"/>
    <property type="match status" value="1"/>
</dbReference>
<feature type="compositionally biased region" description="Polar residues" evidence="8">
    <location>
        <begin position="359"/>
        <end position="369"/>
    </location>
</feature>
<dbReference type="InterPro" id="IPR000719">
    <property type="entry name" value="Prot_kinase_dom"/>
</dbReference>
<dbReference type="EC" id="2.7.11.1" evidence="1"/>
<keyword evidence="4 7" id="KW-0547">Nucleotide-binding</keyword>
<feature type="binding site" evidence="7">
    <location>
        <position position="41"/>
    </location>
    <ligand>
        <name>ATP</name>
        <dbReference type="ChEBI" id="CHEBI:30616"/>
    </ligand>
</feature>
<dbReference type="InterPro" id="IPR008271">
    <property type="entry name" value="Ser/Thr_kinase_AS"/>
</dbReference>